<keyword evidence="3 5" id="KW-1133">Transmembrane helix</keyword>
<evidence type="ECO:0000313" key="8">
    <source>
        <dbReference type="Proteomes" id="UP000001235"/>
    </source>
</evidence>
<keyword evidence="8" id="KW-1185">Reference proteome</keyword>
<dbReference type="PANTHER" id="PTHR37422">
    <property type="entry name" value="TEICHURONIC ACID BIOSYNTHESIS PROTEIN TUAE"/>
    <property type="match status" value="1"/>
</dbReference>
<evidence type="ECO:0000256" key="2">
    <source>
        <dbReference type="ARBA" id="ARBA00022692"/>
    </source>
</evidence>
<feature type="domain" description="O-antigen ligase-related" evidence="6">
    <location>
        <begin position="183"/>
        <end position="337"/>
    </location>
</feature>
<feature type="transmembrane region" description="Helical" evidence="5">
    <location>
        <begin position="174"/>
        <end position="191"/>
    </location>
</feature>
<comment type="subcellular location">
    <subcellularLocation>
        <location evidence="1">Membrane</location>
        <topology evidence="1">Multi-pass membrane protein</topology>
    </subcellularLocation>
</comment>
<dbReference type="RefSeq" id="WP_013294714.1">
    <property type="nucleotide sequence ID" value="NC_014394.1"/>
</dbReference>
<feature type="transmembrane region" description="Helical" evidence="5">
    <location>
        <begin position="148"/>
        <end position="167"/>
    </location>
</feature>
<dbReference type="GO" id="GO:0016020">
    <property type="term" value="C:membrane"/>
    <property type="evidence" value="ECO:0007669"/>
    <property type="project" value="UniProtKB-SubCell"/>
</dbReference>
<gene>
    <name evidence="7" type="ordered locus">Galf_2819</name>
</gene>
<dbReference type="InterPro" id="IPR051533">
    <property type="entry name" value="WaaL-like"/>
</dbReference>
<keyword evidence="4 5" id="KW-0472">Membrane</keyword>
<feature type="transmembrane region" description="Helical" evidence="5">
    <location>
        <begin position="60"/>
        <end position="78"/>
    </location>
</feature>
<dbReference type="Pfam" id="PF04932">
    <property type="entry name" value="Wzy_C"/>
    <property type="match status" value="1"/>
</dbReference>
<evidence type="ECO:0000256" key="3">
    <source>
        <dbReference type="ARBA" id="ARBA00022989"/>
    </source>
</evidence>
<evidence type="ECO:0000313" key="7">
    <source>
        <dbReference type="EMBL" id="ADL56812.1"/>
    </source>
</evidence>
<proteinExistence type="predicted"/>
<name>D9SDZ0_GALCS</name>
<evidence type="ECO:0000256" key="5">
    <source>
        <dbReference type="SAM" id="Phobius"/>
    </source>
</evidence>
<feature type="transmembrane region" description="Helical" evidence="5">
    <location>
        <begin position="110"/>
        <end position="128"/>
    </location>
</feature>
<dbReference type="Proteomes" id="UP000001235">
    <property type="component" value="Chromosome"/>
</dbReference>
<dbReference type="HOGENOM" id="CLU_049451_0_0_4"/>
<sequence>MKNNLTIERSMMLIMLMYPVLMLSVKGSLSAFFIVLCILSIVTLLKNKTQPVFINSQDKIYILAMSSILVATILSQLIHGKIIVSYWDSPARFLFAVPIYFALKKQSMKVFELFQFGLPLGAIAALLIQHQEVGVFGTRATNTFLNPIHFGDLALMLGILSACSINWFRLDSRLVVMLKVIGLIAGMYASILSGTRGGWVAIPVILLVCLVVWKVYDVKKLAGGLLAVAAMLAVSYFAFTPIQQRVSDSYVEIRSIASGNLETSTGFRLQIWKGASQIFLANPIAGVSPSGFDNAILSLGKAGVISPMAADLGVNEVHSQIFSSAARLGIFGLIAYFLVHLVPLKFFVNSMRSRNNIIQKAGLMGMSLVVGFIVFGLTVEMYNLKMVATFYSLTGVVLLACCNNDNCDELTHNR</sequence>
<evidence type="ECO:0000256" key="4">
    <source>
        <dbReference type="ARBA" id="ARBA00023136"/>
    </source>
</evidence>
<accession>D9SDZ0</accession>
<feature type="transmembrane region" description="Helical" evidence="5">
    <location>
        <begin position="360"/>
        <end position="379"/>
    </location>
</feature>
<evidence type="ECO:0000259" key="6">
    <source>
        <dbReference type="Pfam" id="PF04932"/>
    </source>
</evidence>
<reference evidence="7 8" key="1">
    <citation type="submission" date="2010-08" db="EMBL/GenBank/DDBJ databases">
        <title>Complete sequence of Gallionella capsiferriformans ES-2.</title>
        <authorList>
            <consortium name="US DOE Joint Genome Institute"/>
            <person name="Lucas S."/>
            <person name="Copeland A."/>
            <person name="Lapidus A."/>
            <person name="Cheng J.-F."/>
            <person name="Bruce D."/>
            <person name="Goodwin L."/>
            <person name="Pitluck S."/>
            <person name="Chertkov O."/>
            <person name="Davenport K.W."/>
            <person name="Detter J.C."/>
            <person name="Han C."/>
            <person name="Tapia R."/>
            <person name="Land M."/>
            <person name="Hauser L."/>
            <person name="Chang Y.-J."/>
            <person name="Jeffries C."/>
            <person name="Kyrpides N."/>
            <person name="Ivanova N."/>
            <person name="Mikhailova N."/>
            <person name="Shelobolina E.S."/>
            <person name="Picardal F."/>
            <person name="Roden E."/>
            <person name="Emerson D."/>
            <person name="Woyke T."/>
        </authorList>
    </citation>
    <scope>NUCLEOTIDE SEQUENCE [LARGE SCALE GENOMIC DNA]</scope>
    <source>
        <strain evidence="7 8">ES-2</strain>
    </source>
</reference>
<protein>
    <submittedName>
        <fullName evidence="7">O-antigen polymerase</fullName>
    </submittedName>
</protein>
<dbReference type="PANTHER" id="PTHR37422:SF17">
    <property type="entry name" value="O-ANTIGEN LIGASE"/>
    <property type="match status" value="1"/>
</dbReference>
<keyword evidence="2 5" id="KW-0812">Transmembrane</keyword>
<dbReference type="STRING" id="395494.Galf_2819"/>
<evidence type="ECO:0000256" key="1">
    <source>
        <dbReference type="ARBA" id="ARBA00004141"/>
    </source>
</evidence>
<dbReference type="InterPro" id="IPR007016">
    <property type="entry name" value="O-antigen_ligase-rel_domated"/>
</dbReference>
<feature type="transmembrane region" description="Helical" evidence="5">
    <location>
        <begin position="221"/>
        <end position="239"/>
    </location>
</feature>
<dbReference type="AlphaFoldDB" id="D9SDZ0"/>
<feature type="transmembrane region" description="Helical" evidence="5">
    <location>
        <begin position="12"/>
        <end position="39"/>
    </location>
</feature>
<feature type="transmembrane region" description="Helical" evidence="5">
    <location>
        <begin position="328"/>
        <end position="348"/>
    </location>
</feature>
<dbReference type="eggNOG" id="COG3307">
    <property type="taxonomic scope" value="Bacteria"/>
</dbReference>
<dbReference type="EMBL" id="CP002159">
    <property type="protein sequence ID" value="ADL56812.1"/>
    <property type="molecule type" value="Genomic_DNA"/>
</dbReference>
<dbReference type="KEGG" id="gca:Galf_2819"/>
<feature type="transmembrane region" description="Helical" evidence="5">
    <location>
        <begin position="197"/>
        <end position="216"/>
    </location>
</feature>
<organism evidence="7 8">
    <name type="scientific">Gallionella capsiferriformans (strain ES-2)</name>
    <name type="common">Gallionella ferruginea capsiferriformans (strain ES-2)</name>
    <dbReference type="NCBI Taxonomy" id="395494"/>
    <lineage>
        <taxon>Bacteria</taxon>
        <taxon>Pseudomonadati</taxon>
        <taxon>Pseudomonadota</taxon>
        <taxon>Betaproteobacteria</taxon>
        <taxon>Nitrosomonadales</taxon>
        <taxon>Gallionellaceae</taxon>
        <taxon>Gallionella</taxon>
    </lineage>
</organism>